<dbReference type="AlphaFoldDB" id="A0AA41SFJ0"/>
<feature type="disulfide bond" evidence="3">
    <location>
        <begin position="148"/>
        <end position="208"/>
    </location>
</feature>
<name>A0AA41SFJ0_PAPNU</name>
<dbReference type="InterPro" id="IPR017949">
    <property type="entry name" value="Thaumatin_CS"/>
</dbReference>
<comment type="similarity">
    <text evidence="1">Belongs to the thaumatin family.</text>
</comment>
<feature type="disulfide bond" evidence="3">
    <location>
        <begin position="143"/>
        <end position="225"/>
    </location>
</feature>
<keyword evidence="2 3" id="KW-1015">Disulfide bond</keyword>
<feature type="disulfide bond" evidence="3">
    <location>
        <begin position="175"/>
        <end position="184"/>
    </location>
</feature>
<feature type="disulfide bond" evidence="3">
    <location>
        <begin position="91"/>
        <end position="97"/>
    </location>
</feature>
<dbReference type="PANTHER" id="PTHR31048">
    <property type="entry name" value="OS03G0233200 PROTEIN"/>
    <property type="match status" value="1"/>
</dbReference>
<feature type="chain" id="PRO_5041223619" description="Thaumatin-like protein" evidence="4">
    <location>
        <begin position="24"/>
        <end position="235"/>
    </location>
</feature>
<sequence>MALFSTLHLLIISYLLLLSTIFTFQNKCRNSIWPGIQPGAGRENIRNGGFRLRPGEVITVNAPFRWSGRFWGRVGCSFDQTGKGSCLTGDCGGALECSGAGGAPPASLAEFTLNSPSDFYDISLVDGYNVPISISPSGGTGMCKSVSCVADLNRNCPSSLQVLYDRQVMACKSACMVFNTPEYCCTGAYTQPSMCKPTNYSNLFKEACPDAYSYAFDDSTSIVTCTGANYLITFC</sequence>
<comment type="caution">
    <text evidence="5">The sequence shown here is derived from an EMBL/GenBank/DDBJ whole genome shotgun (WGS) entry which is preliminary data.</text>
</comment>
<feature type="disulfide bond" evidence="3">
    <location>
        <begin position="156"/>
        <end position="171"/>
    </location>
</feature>
<dbReference type="CDD" id="cd09218">
    <property type="entry name" value="TLP-PA"/>
    <property type="match status" value="1"/>
</dbReference>
<dbReference type="Pfam" id="PF00314">
    <property type="entry name" value="Thaumatin"/>
    <property type="match status" value="1"/>
</dbReference>
<dbReference type="Proteomes" id="UP001177140">
    <property type="component" value="Unassembled WGS sequence"/>
</dbReference>
<evidence type="ECO:0000256" key="2">
    <source>
        <dbReference type="ARBA" id="ARBA00023157"/>
    </source>
</evidence>
<proteinExistence type="inferred from homology"/>
<keyword evidence="4" id="KW-0732">Signal</keyword>
<dbReference type="PROSITE" id="PS00316">
    <property type="entry name" value="THAUMATIN_1"/>
    <property type="match status" value="1"/>
</dbReference>
<organism evidence="5 6">
    <name type="scientific">Papaver nudicaule</name>
    <name type="common">Iceland poppy</name>
    <dbReference type="NCBI Taxonomy" id="74823"/>
    <lineage>
        <taxon>Eukaryota</taxon>
        <taxon>Viridiplantae</taxon>
        <taxon>Streptophyta</taxon>
        <taxon>Embryophyta</taxon>
        <taxon>Tracheophyta</taxon>
        <taxon>Spermatophyta</taxon>
        <taxon>Magnoliopsida</taxon>
        <taxon>Ranunculales</taxon>
        <taxon>Papaveraceae</taxon>
        <taxon>Papaveroideae</taxon>
        <taxon>Papaver</taxon>
    </lineage>
</organism>
<evidence type="ECO:0000313" key="6">
    <source>
        <dbReference type="Proteomes" id="UP001177140"/>
    </source>
</evidence>
<evidence type="ECO:0000256" key="4">
    <source>
        <dbReference type="SAM" id="SignalP"/>
    </source>
</evidence>
<dbReference type="EMBL" id="JAJJMA010146196">
    <property type="protein sequence ID" value="MCL7034511.1"/>
    <property type="molecule type" value="Genomic_DNA"/>
</dbReference>
<accession>A0AA41SFJ0</accession>
<dbReference type="SUPFAM" id="SSF49870">
    <property type="entry name" value="Osmotin, thaumatin-like protein"/>
    <property type="match status" value="1"/>
</dbReference>
<dbReference type="FunFam" id="2.60.110.10:FF:000002">
    <property type="entry name" value="Thaumatin-like protein 1a"/>
    <property type="match status" value="1"/>
</dbReference>
<feature type="disulfide bond" evidence="3">
    <location>
        <begin position="28"/>
        <end position="235"/>
    </location>
</feature>
<dbReference type="InterPro" id="IPR037176">
    <property type="entry name" value="Osmotin/thaumatin-like_sf"/>
</dbReference>
<evidence type="ECO:0000256" key="3">
    <source>
        <dbReference type="PIRSR" id="PIRSR002703-1"/>
    </source>
</evidence>
<keyword evidence="6" id="KW-1185">Reference proteome</keyword>
<gene>
    <name evidence="5" type="ORF">MKW94_017361</name>
</gene>
<feature type="disulfide bond" evidence="3">
    <location>
        <begin position="185"/>
        <end position="195"/>
    </location>
</feature>
<dbReference type="Gene3D" id="2.60.110.10">
    <property type="entry name" value="Thaumatin"/>
    <property type="match status" value="1"/>
</dbReference>
<evidence type="ECO:0000256" key="1">
    <source>
        <dbReference type="ARBA" id="ARBA00010607"/>
    </source>
</evidence>
<feature type="signal peptide" evidence="4">
    <location>
        <begin position="1"/>
        <end position="23"/>
    </location>
</feature>
<reference evidence="5" key="1">
    <citation type="submission" date="2022-03" db="EMBL/GenBank/DDBJ databases">
        <title>A functionally conserved STORR gene fusion in Papaver species that diverged 16.8 million years ago.</title>
        <authorList>
            <person name="Catania T."/>
        </authorList>
    </citation>
    <scope>NUCLEOTIDE SEQUENCE</scope>
    <source>
        <strain evidence="5">S-191538</strain>
    </source>
</reference>
<dbReference type="PIRSF" id="PIRSF002703">
    <property type="entry name" value="Thaumatin"/>
    <property type="match status" value="1"/>
</dbReference>
<dbReference type="PRINTS" id="PR00347">
    <property type="entry name" value="THAUMATIN"/>
</dbReference>
<protein>
    <recommendedName>
        <fullName evidence="7">Thaumatin-like protein</fullName>
    </recommendedName>
</protein>
<evidence type="ECO:0008006" key="7">
    <source>
        <dbReference type="Google" id="ProtNLM"/>
    </source>
</evidence>
<dbReference type="InterPro" id="IPR001938">
    <property type="entry name" value="Thaumatin"/>
</dbReference>
<dbReference type="SMART" id="SM00205">
    <property type="entry name" value="THN"/>
    <property type="match status" value="1"/>
</dbReference>
<evidence type="ECO:0000313" key="5">
    <source>
        <dbReference type="EMBL" id="MCL7034511.1"/>
    </source>
</evidence>
<dbReference type="PROSITE" id="PS51367">
    <property type="entry name" value="THAUMATIN_2"/>
    <property type="match status" value="1"/>
</dbReference>
<feature type="disulfide bond" evidence="3">
    <location>
        <begin position="76"/>
        <end position="86"/>
    </location>
</feature>